<feature type="domain" description="Organic solvent tolerance-like N-terminal" evidence="5">
    <location>
        <begin position="41"/>
        <end position="149"/>
    </location>
</feature>
<reference evidence="6 7" key="1">
    <citation type="journal article" date="2013" name="BMC Genomics">
        <title>Genomes of "Spiribacter", a streamlined, successful halophilic bacterium.</title>
        <authorList>
            <person name="Lopez-Perez M."/>
            <person name="Ghai R."/>
            <person name="Leon M.J."/>
            <person name="Rodriguez-Olmos A."/>
            <person name="Copa-Patino J.L."/>
            <person name="Soliveri J."/>
            <person name="Sanchez-Porro C."/>
            <person name="Ventosa A."/>
            <person name="Rodriguez-Valera F."/>
        </authorList>
    </citation>
    <scope>NUCLEOTIDE SEQUENCE [LARGE SCALE GENOMIC DNA]</scope>
    <source>
        <strain evidence="6 7">UAH-SP71</strain>
    </source>
</reference>
<dbReference type="KEGG" id="spiu:SPICUR_07790"/>
<dbReference type="AlphaFoldDB" id="U5T800"/>
<evidence type="ECO:0000256" key="3">
    <source>
        <dbReference type="ARBA" id="ARBA00022764"/>
    </source>
</evidence>
<dbReference type="PANTHER" id="PTHR36504:SF1">
    <property type="entry name" value="LIPOPOLYSACCHARIDE EXPORT SYSTEM PROTEIN LPTA"/>
    <property type="match status" value="1"/>
</dbReference>
<proteinExistence type="predicted"/>
<dbReference type="STRING" id="1335757.SPICUR_07790"/>
<dbReference type="GO" id="GO:0017089">
    <property type="term" value="F:glycolipid transfer activity"/>
    <property type="evidence" value="ECO:0007669"/>
    <property type="project" value="TreeGrafter"/>
</dbReference>
<organism evidence="6 7">
    <name type="scientific">Spiribacter curvatus</name>
    <dbReference type="NCBI Taxonomy" id="1335757"/>
    <lineage>
        <taxon>Bacteria</taxon>
        <taxon>Pseudomonadati</taxon>
        <taxon>Pseudomonadota</taxon>
        <taxon>Gammaproteobacteria</taxon>
        <taxon>Chromatiales</taxon>
        <taxon>Ectothiorhodospiraceae</taxon>
        <taxon>Spiribacter</taxon>
    </lineage>
</organism>
<evidence type="ECO:0000259" key="5">
    <source>
        <dbReference type="Pfam" id="PF03968"/>
    </source>
</evidence>
<keyword evidence="2" id="KW-0732">Signal</keyword>
<feature type="region of interest" description="Disordered" evidence="4">
    <location>
        <begin position="152"/>
        <end position="172"/>
    </location>
</feature>
<evidence type="ECO:0000256" key="2">
    <source>
        <dbReference type="ARBA" id="ARBA00022729"/>
    </source>
</evidence>
<dbReference type="EMBL" id="CP005990">
    <property type="protein sequence ID" value="AGY92518.1"/>
    <property type="molecule type" value="Genomic_DNA"/>
</dbReference>
<keyword evidence="3" id="KW-0574">Periplasm</keyword>
<dbReference type="eggNOG" id="COG1934">
    <property type="taxonomic scope" value="Bacteria"/>
</dbReference>
<dbReference type="GO" id="GO:0001530">
    <property type="term" value="F:lipopolysaccharide binding"/>
    <property type="evidence" value="ECO:0007669"/>
    <property type="project" value="InterPro"/>
</dbReference>
<dbReference type="InterPro" id="IPR052037">
    <property type="entry name" value="LPS_export_LptA"/>
</dbReference>
<dbReference type="Gene3D" id="2.60.450.10">
    <property type="entry name" value="Lipopolysaccharide (LPS) transport protein A like domain"/>
    <property type="match status" value="1"/>
</dbReference>
<dbReference type="InterPro" id="IPR005653">
    <property type="entry name" value="OstA-like_N"/>
</dbReference>
<evidence type="ECO:0000313" key="7">
    <source>
        <dbReference type="Proteomes" id="UP000017640"/>
    </source>
</evidence>
<dbReference type="GO" id="GO:0015920">
    <property type="term" value="P:lipopolysaccharide transport"/>
    <property type="evidence" value="ECO:0007669"/>
    <property type="project" value="InterPro"/>
</dbReference>
<dbReference type="InterPro" id="IPR014340">
    <property type="entry name" value="LptA"/>
</dbReference>
<dbReference type="HOGENOM" id="CLU_095993_4_1_6"/>
<dbReference type="PANTHER" id="PTHR36504">
    <property type="entry name" value="LIPOPOLYSACCHARIDE EXPORT SYSTEM PROTEIN LPTA"/>
    <property type="match status" value="1"/>
</dbReference>
<dbReference type="GO" id="GO:0030288">
    <property type="term" value="C:outer membrane-bounded periplasmic space"/>
    <property type="evidence" value="ECO:0007669"/>
    <property type="project" value="TreeGrafter"/>
</dbReference>
<name>U5T800_9GAMM</name>
<dbReference type="NCBIfam" id="TIGR03002">
    <property type="entry name" value="outer_YhbN_LptA"/>
    <property type="match status" value="1"/>
</dbReference>
<evidence type="ECO:0000256" key="1">
    <source>
        <dbReference type="ARBA" id="ARBA00022448"/>
    </source>
</evidence>
<keyword evidence="7" id="KW-1185">Reference proteome</keyword>
<evidence type="ECO:0000256" key="4">
    <source>
        <dbReference type="SAM" id="MobiDB-lite"/>
    </source>
</evidence>
<protein>
    <recommendedName>
        <fullName evidence="5">Organic solvent tolerance-like N-terminal domain-containing protein</fullName>
    </recommendedName>
</protein>
<evidence type="ECO:0000313" key="6">
    <source>
        <dbReference type="EMBL" id="AGY92518.1"/>
    </source>
</evidence>
<keyword evidence="1" id="KW-0813">Transport</keyword>
<dbReference type="Pfam" id="PF03968">
    <property type="entry name" value="LptD_N"/>
    <property type="match status" value="1"/>
</dbReference>
<dbReference type="Proteomes" id="UP000017640">
    <property type="component" value="Chromosome"/>
</dbReference>
<sequence length="172" mass="18675">MRLHPEYRLTGAILCLLIGLPVAHGQDGTNDASAPPVELIADSAEVDDARGISVYRGEVVLTRGRLRIEGDVMHVYADDDGRLERVTVDGAPATYRETLADAATRHAEAPRMEYFAIGPERLILRQGGRLWQGDNTVTGRVITHYPQAGRTVAESGDDDAERVNVTVTPATD</sequence>
<accession>U5T800</accession>
<gene>
    <name evidence="6" type="ORF">SPICUR_07790</name>
</gene>
<dbReference type="GO" id="GO:0009279">
    <property type="term" value="C:cell outer membrane"/>
    <property type="evidence" value="ECO:0007669"/>
    <property type="project" value="TreeGrafter"/>
</dbReference>